<sequence>MKNLFLYGFIATFTLITSCSSNDSEIIQEDLNLSVSSALTNEEITDLIFLREEEKLARDVYLYSYELYGNPIFKNISNSEQTHMDTVLALLNKYNINDPASNVKGEFYNNELQEIYEHLIQQSSISEVEALKVGNIIEDLDIKDLQLNEERTIKTDLLTAYGALKCGSRNHLRNYYEQLIKKNVVYSPMYISESEFEEIVSTSNEKCTNN</sequence>
<reference evidence="3" key="1">
    <citation type="journal article" date="2019" name="Int. J. Syst. Evol. Microbiol.">
        <title>The Global Catalogue of Microorganisms (GCM) 10K type strain sequencing project: providing services to taxonomists for standard genome sequencing and annotation.</title>
        <authorList>
            <consortium name="The Broad Institute Genomics Platform"/>
            <consortium name="The Broad Institute Genome Sequencing Center for Infectious Disease"/>
            <person name="Wu L."/>
            <person name="Ma J."/>
        </authorList>
    </citation>
    <scope>NUCLEOTIDE SEQUENCE [LARGE SCALE GENOMIC DNA]</scope>
    <source>
        <strain evidence="3">CCUG 62221</strain>
    </source>
</reference>
<dbReference type="Pfam" id="PF09968">
    <property type="entry name" value="DUF2202"/>
    <property type="match status" value="1"/>
</dbReference>
<evidence type="ECO:0000259" key="1">
    <source>
        <dbReference type="Pfam" id="PF09968"/>
    </source>
</evidence>
<dbReference type="SUPFAM" id="SSF47240">
    <property type="entry name" value="Ferritin-like"/>
    <property type="match status" value="1"/>
</dbReference>
<evidence type="ECO:0000313" key="3">
    <source>
        <dbReference type="Proteomes" id="UP001597241"/>
    </source>
</evidence>
<dbReference type="CDD" id="cd01048">
    <property type="entry name" value="Ferritin_like_AB2"/>
    <property type="match status" value="1"/>
</dbReference>
<dbReference type="PROSITE" id="PS51257">
    <property type="entry name" value="PROKAR_LIPOPROTEIN"/>
    <property type="match status" value="1"/>
</dbReference>
<dbReference type="RefSeq" id="WP_386809204.1">
    <property type="nucleotide sequence ID" value="NZ_JBHTMV010000004.1"/>
</dbReference>
<evidence type="ECO:0000313" key="2">
    <source>
        <dbReference type="EMBL" id="MFD1294009.1"/>
    </source>
</evidence>
<accession>A0ABW3WP52</accession>
<organism evidence="2 3">
    <name type="scientific">Lutibacter holmesii</name>
    <dbReference type="NCBI Taxonomy" id="1137985"/>
    <lineage>
        <taxon>Bacteria</taxon>
        <taxon>Pseudomonadati</taxon>
        <taxon>Bacteroidota</taxon>
        <taxon>Flavobacteriia</taxon>
        <taxon>Flavobacteriales</taxon>
        <taxon>Flavobacteriaceae</taxon>
        <taxon>Lutibacter</taxon>
    </lineage>
</organism>
<comment type="caution">
    <text evidence="2">The sequence shown here is derived from an EMBL/GenBank/DDBJ whole genome shotgun (WGS) entry which is preliminary data.</text>
</comment>
<gene>
    <name evidence="2" type="ORF">ACFQ5N_09200</name>
</gene>
<name>A0ABW3WP52_9FLAO</name>
<dbReference type="InterPro" id="IPR019243">
    <property type="entry name" value="DUF2202"/>
</dbReference>
<feature type="domain" description="DUF2202" evidence="1">
    <location>
        <begin position="44"/>
        <end position="202"/>
    </location>
</feature>
<dbReference type="EMBL" id="JBHTMV010000004">
    <property type="protein sequence ID" value="MFD1294009.1"/>
    <property type="molecule type" value="Genomic_DNA"/>
</dbReference>
<dbReference type="InterPro" id="IPR012347">
    <property type="entry name" value="Ferritin-like"/>
</dbReference>
<dbReference type="InterPro" id="IPR009078">
    <property type="entry name" value="Ferritin-like_SF"/>
</dbReference>
<keyword evidence="3" id="KW-1185">Reference proteome</keyword>
<dbReference type="Gene3D" id="1.20.1260.10">
    <property type="match status" value="1"/>
</dbReference>
<protein>
    <submittedName>
        <fullName evidence="2">DUF2202 domain-containing protein</fullName>
    </submittedName>
</protein>
<proteinExistence type="predicted"/>
<dbReference type="Proteomes" id="UP001597241">
    <property type="component" value="Unassembled WGS sequence"/>
</dbReference>